<dbReference type="PANTHER" id="PTHR11183">
    <property type="entry name" value="GLYCOGENIN SUBFAMILY MEMBER"/>
    <property type="match status" value="1"/>
</dbReference>
<dbReference type="SUPFAM" id="SSF53448">
    <property type="entry name" value="Nucleotide-diphospho-sugar transferases"/>
    <property type="match status" value="1"/>
</dbReference>
<evidence type="ECO:0000313" key="3">
    <source>
        <dbReference type="Proteomes" id="UP000016930"/>
    </source>
</evidence>
<gene>
    <name evidence="2" type="ORF">CERSUDRAFT_87629</name>
</gene>
<dbReference type="EMBL" id="KB445808">
    <property type="protein sequence ID" value="EMD32925.1"/>
    <property type="molecule type" value="Genomic_DNA"/>
</dbReference>
<dbReference type="HOGENOM" id="CLU_077164_0_0_1"/>
<dbReference type="STRING" id="914234.M2QLD1"/>
<sequence>MFNRYRDYVPLWTHDTPAKRPRNLWYWAIVISSVALNTVLLCNLFRASGQQVCPQTEPCRDQSCPEPVSDTPLDNYQRLDVQPLVDGDSVNHLLTSENAVVTTLYTDAYALAVVTLGHSLNQVNSTARRIVLYLPEQVSPRALCIATSSGFDALPVARIDPPEGVNERFLDQYTKLRLWTLDQHGIKSVVYLDADTLVLGNFDELFSLPYTFAAVPDIFLDHRGFILSFNAGVLFLRPSTSVFEDMLTKVGTAEYPRHMAEQAFLNLYYAANAVRLPYVYNANLAIKSKKVIVWEDIWTQTRIVHYTLVKPFLDDADWSLAVEIERMDDVVNSKIGNQWGGLFDPELEAWARAWRDTRRTYEDAWATCKGLAHSNSTYVIGPI</sequence>
<accession>M2QLD1</accession>
<dbReference type="AlphaFoldDB" id="M2QLD1"/>
<reference evidence="2 3" key="1">
    <citation type="journal article" date="2012" name="Proc. Natl. Acad. Sci. U.S.A.">
        <title>Comparative genomics of Ceriporiopsis subvermispora and Phanerochaete chrysosporium provide insight into selective ligninolysis.</title>
        <authorList>
            <person name="Fernandez-Fueyo E."/>
            <person name="Ruiz-Duenas F.J."/>
            <person name="Ferreira P."/>
            <person name="Floudas D."/>
            <person name="Hibbett D.S."/>
            <person name="Canessa P."/>
            <person name="Larrondo L.F."/>
            <person name="James T.Y."/>
            <person name="Seelenfreund D."/>
            <person name="Lobos S."/>
            <person name="Polanco R."/>
            <person name="Tello M."/>
            <person name="Honda Y."/>
            <person name="Watanabe T."/>
            <person name="Watanabe T."/>
            <person name="Ryu J.S."/>
            <person name="Kubicek C.P."/>
            <person name="Schmoll M."/>
            <person name="Gaskell J."/>
            <person name="Hammel K.E."/>
            <person name="St John F.J."/>
            <person name="Vanden Wymelenberg A."/>
            <person name="Sabat G."/>
            <person name="Splinter BonDurant S."/>
            <person name="Syed K."/>
            <person name="Yadav J.S."/>
            <person name="Doddapaneni H."/>
            <person name="Subramanian V."/>
            <person name="Lavin J.L."/>
            <person name="Oguiza J.A."/>
            <person name="Perez G."/>
            <person name="Pisabarro A.G."/>
            <person name="Ramirez L."/>
            <person name="Santoyo F."/>
            <person name="Master E."/>
            <person name="Coutinho P.M."/>
            <person name="Henrissat B."/>
            <person name="Lombard V."/>
            <person name="Magnuson J.K."/>
            <person name="Kuees U."/>
            <person name="Hori C."/>
            <person name="Igarashi K."/>
            <person name="Samejima M."/>
            <person name="Held B.W."/>
            <person name="Barry K.W."/>
            <person name="LaButti K.M."/>
            <person name="Lapidus A."/>
            <person name="Lindquist E.A."/>
            <person name="Lucas S.M."/>
            <person name="Riley R."/>
            <person name="Salamov A.A."/>
            <person name="Hoffmeister D."/>
            <person name="Schwenk D."/>
            <person name="Hadar Y."/>
            <person name="Yarden O."/>
            <person name="de Vries R.P."/>
            <person name="Wiebenga A."/>
            <person name="Stenlid J."/>
            <person name="Eastwood D."/>
            <person name="Grigoriev I.V."/>
            <person name="Berka R.M."/>
            <person name="Blanchette R.A."/>
            <person name="Kersten P."/>
            <person name="Martinez A.T."/>
            <person name="Vicuna R."/>
            <person name="Cullen D."/>
        </authorList>
    </citation>
    <scope>NUCLEOTIDE SEQUENCE [LARGE SCALE GENOMIC DNA]</scope>
    <source>
        <strain evidence="2 3">B</strain>
    </source>
</reference>
<proteinExistence type="predicted"/>
<keyword evidence="1" id="KW-1133">Transmembrane helix</keyword>
<dbReference type="Proteomes" id="UP000016930">
    <property type="component" value="Unassembled WGS sequence"/>
</dbReference>
<name>M2QLD1_CERS8</name>
<dbReference type="GO" id="GO:0016757">
    <property type="term" value="F:glycosyltransferase activity"/>
    <property type="evidence" value="ECO:0007669"/>
    <property type="project" value="InterPro"/>
</dbReference>
<dbReference type="OrthoDB" id="2014201at2759"/>
<keyword evidence="1" id="KW-0812">Transmembrane</keyword>
<keyword evidence="1" id="KW-0472">Membrane</keyword>
<organism evidence="2 3">
    <name type="scientific">Ceriporiopsis subvermispora (strain B)</name>
    <name type="common">White-rot fungus</name>
    <name type="synonym">Gelatoporia subvermispora</name>
    <dbReference type="NCBI Taxonomy" id="914234"/>
    <lineage>
        <taxon>Eukaryota</taxon>
        <taxon>Fungi</taxon>
        <taxon>Dikarya</taxon>
        <taxon>Basidiomycota</taxon>
        <taxon>Agaricomycotina</taxon>
        <taxon>Agaricomycetes</taxon>
        <taxon>Polyporales</taxon>
        <taxon>Gelatoporiaceae</taxon>
        <taxon>Gelatoporia</taxon>
    </lineage>
</organism>
<evidence type="ECO:0000256" key="1">
    <source>
        <dbReference type="SAM" id="Phobius"/>
    </source>
</evidence>
<keyword evidence="2" id="KW-0808">Transferase</keyword>
<keyword evidence="3" id="KW-1185">Reference proteome</keyword>
<dbReference type="Gene3D" id="3.90.550.10">
    <property type="entry name" value="Spore Coat Polysaccharide Biosynthesis Protein SpsA, Chain A"/>
    <property type="match status" value="1"/>
</dbReference>
<protein>
    <submittedName>
        <fullName evidence="2">Glycosyltransferase family 8 protein</fullName>
    </submittedName>
</protein>
<dbReference type="InterPro" id="IPR029044">
    <property type="entry name" value="Nucleotide-diphossugar_trans"/>
</dbReference>
<evidence type="ECO:0000313" key="2">
    <source>
        <dbReference type="EMBL" id="EMD32925.1"/>
    </source>
</evidence>
<dbReference type="InterPro" id="IPR002495">
    <property type="entry name" value="Glyco_trans_8"/>
</dbReference>
<feature type="transmembrane region" description="Helical" evidence="1">
    <location>
        <begin position="24"/>
        <end position="45"/>
    </location>
</feature>
<dbReference type="InterPro" id="IPR050587">
    <property type="entry name" value="GNT1/Glycosyltrans_8"/>
</dbReference>
<dbReference type="Pfam" id="PF01501">
    <property type="entry name" value="Glyco_transf_8"/>
    <property type="match status" value="1"/>
</dbReference>